<gene>
    <name evidence="8" type="primary">atpH</name>
    <name evidence="9" type="ORF">SAMN02982985_01506</name>
</gene>
<evidence type="ECO:0000256" key="6">
    <source>
        <dbReference type="ARBA" id="ARBA00023196"/>
    </source>
</evidence>
<comment type="function">
    <text evidence="8">F(1)F(0) ATP synthase produces ATP from ADP in the presence of a proton or sodium gradient. F-type ATPases consist of two structural domains, F(1) containing the extramembraneous catalytic core and F(0) containing the membrane proton channel, linked together by a central stalk and a peripheral stalk. During catalysis, ATP synthesis in the catalytic domain of F(1) is coupled via a rotary mechanism of the central stalk subunits to proton translocation.</text>
</comment>
<dbReference type="Gene3D" id="1.10.520.20">
    <property type="entry name" value="N-terminal domain of the delta subunit of the F1F0-ATP synthase"/>
    <property type="match status" value="1"/>
</dbReference>
<accession>A0A1I4KHV2</accession>
<name>A0A1I4KHV2_9BURK</name>
<dbReference type="Proteomes" id="UP000199470">
    <property type="component" value="Unassembled WGS sequence"/>
</dbReference>
<keyword evidence="5 8" id="KW-0472">Membrane</keyword>
<evidence type="ECO:0000256" key="1">
    <source>
        <dbReference type="ARBA" id="ARBA00004370"/>
    </source>
</evidence>
<dbReference type="NCBIfam" id="TIGR01145">
    <property type="entry name" value="ATP_synt_delta"/>
    <property type="match status" value="1"/>
</dbReference>
<keyword evidence="2 8" id="KW-0813">Transport</keyword>
<comment type="similarity">
    <text evidence="8">Belongs to the ATPase delta chain family.</text>
</comment>
<keyword evidence="7 8" id="KW-0066">ATP synthesis</keyword>
<dbReference type="InterPro" id="IPR000711">
    <property type="entry name" value="ATPase_OSCP/dsu"/>
</dbReference>
<keyword evidence="8" id="KW-1003">Cell membrane</keyword>
<dbReference type="RefSeq" id="WP_093385788.1">
    <property type="nucleotide sequence ID" value="NZ_FOTW01000007.1"/>
</dbReference>
<dbReference type="GO" id="GO:0046933">
    <property type="term" value="F:proton-transporting ATP synthase activity, rotational mechanism"/>
    <property type="evidence" value="ECO:0007669"/>
    <property type="project" value="UniProtKB-UniRule"/>
</dbReference>
<dbReference type="Pfam" id="PF00213">
    <property type="entry name" value="OSCP"/>
    <property type="match status" value="1"/>
</dbReference>
<dbReference type="STRING" id="758825.SAMN02982985_01506"/>
<evidence type="ECO:0000313" key="10">
    <source>
        <dbReference type="Proteomes" id="UP000199470"/>
    </source>
</evidence>
<dbReference type="OrthoDB" id="9816221at2"/>
<dbReference type="HAMAP" id="MF_01416">
    <property type="entry name" value="ATP_synth_delta_bact"/>
    <property type="match status" value="1"/>
</dbReference>
<sequence length="181" mass="19166">MAENATVARPYAEALFRVAQAGKESFNLAAWSELVSELAQIGSHPEVQAFARNPKASESDVAAAILALVKSPLNAEAKNFLAMLIENGRISLLPEIGAQFHTLKNSVEGAADADISSAFELSAAQVAELVATLEKKFSRKLKPAVTVDPTLIGGVRVVVGDEVLDTSVRAKLQQMRVALVA</sequence>
<dbReference type="PANTHER" id="PTHR11910">
    <property type="entry name" value="ATP SYNTHASE DELTA CHAIN"/>
    <property type="match status" value="1"/>
</dbReference>
<keyword evidence="6 8" id="KW-0139">CF(1)</keyword>
<protein>
    <recommendedName>
        <fullName evidence="8">ATP synthase subunit delta</fullName>
    </recommendedName>
    <alternativeName>
        <fullName evidence="8">ATP synthase F(1) sector subunit delta</fullName>
    </alternativeName>
    <alternativeName>
        <fullName evidence="8">F-type ATPase subunit delta</fullName>
        <shortName evidence="8">F-ATPase subunit delta</shortName>
    </alternativeName>
</protein>
<evidence type="ECO:0000256" key="7">
    <source>
        <dbReference type="ARBA" id="ARBA00023310"/>
    </source>
</evidence>
<dbReference type="InterPro" id="IPR026015">
    <property type="entry name" value="ATP_synth_OSCP/delta_N_sf"/>
</dbReference>
<evidence type="ECO:0000256" key="3">
    <source>
        <dbReference type="ARBA" id="ARBA00022781"/>
    </source>
</evidence>
<dbReference type="NCBIfam" id="NF004402">
    <property type="entry name" value="PRK05758.2-2"/>
    <property type="match status" value="1"/>
</dbReference>
<evidence type="ECO:0000256" key="4">
    <source>
        <dbReference type="ARBA" id="ARBA00023065"/>
    </source>
</evidence>
<evidence type="ECO:0000256" key="2">
    <source>
        <dbReference type="ARBA" id="ARBA00022448"/>
    </source>
</evidence>
<dbReference type="SUPFAM" id="SSF47928">
    <property type="entry name" value="N-terminal domain of the delta subunit of the F1F0-ATP synthase"/>
    <property type="match status" value="1"/>
</dbReference>
<dbReference type="GO" id="GO:0045259">
    <property type="term" value="C:proton-transporting ATP synthase complex"/>
    <property type="evidence" value="ECO:0007669"/>
    <property type="project" value="UniProtKB-KW"/>
</dbReference>
<keyword evidence="4 8" id="KW-0406">Ion transport</keyword>
<evidence type="ECO:0000256" key="8">
    <source>
        <dbReference type="HAMAP-Rule" id="MF_01416"/>
    </source>
</evidence>
<evidence type="ECO:0000256" key="5">
    <source>
        <dbReference type="ARBA" id="ARBA00023136"/>
    </source>
</evidence>
<dbReference type="GO" id="GO:0005886">
    <property type="term" value="C:plasma membrane"/>
    <property type="evidence" value="ECO:0007669"/>
    <property type="project" value="UniProtKB-SubCell"/>
</dbReference>
<comment type="subcellular location">
    <subcellularLocation>
        <location evidence="8">Cell membrane</location>
        <topology evidence="8">Peripheral membrane protein</topology>
    </subcellularLocation>
    <subcellularLocation>
        <location evidence="1">Membrane</location>
    </subcellularLocation>
</comment>
<dbReference type="PRINTS" id="PR00125">
    <property type="entry name" value="ATPASEDELTA"/>
</dbReference>
<dbReference type="AlphaFoldDB" id="A0A1I4KHV2"/>
<proteinExistence type="inferred from homology"/>
<dbReference type="EMBL" id="FOTW01000007">
    <property type="protein sequence ID" value="SFL78056.1"/>
    <property type="molecule type" value="Genomic_DNA"/>
</dbReference>
<reference evidence="9 10" key="1">
    <citation type="submission" date="2016-10" db="EMBL/GenBank/DDBJ databases">
        <authorList>
            <person name="de Groot N.N."/>
        </authorList>
    </citation>
    <scope>NUCLEOTIDE SEQUENCE [LARGE SCALE GENOMIC DNA]</scope>
    <source>
        <strain evidence="9 10">ATCC 43154</strain>
    </source>
</reference>
<organism evidence="9 10">
    <name type="scientific">Rugamonas rubra</name>
    <dbReference type="NCBI Taxonomy" id="758825"/>
    <lineage>
        <taxon>Bacteria</taxon>
        <taxon>Pseudomonadati</taxon>
        <taxon>Pseudomonadota</taxon>
        <taxon>Betaproteobacteria</taxon>
        <taxon>Burkholderiales</taxon>
        <taxon>Oxalobacteraceae</taxon>
        <taxon>Telluria group</taxon>
        <taxon>Rugamonas</taxon>
    </lineage>
</organism>
<comment type="function">
    <text evidence="8">This protein is part of the stalk that links CF(0) to CF(1). It either transmits conformational changes from CF(0) to CF(1) or is implicated in proton conduction.</text>
</comment>
<evidence type="ECO:0000313" key="9">
    <source>
        <dbReference type="EMBL" id="SFL78056.1"/>
    </source>
</evidence>
<keyword evidence="10" id="KW-1185">Reference proteome</keyword>
<keyword evidence="3 8" id="KW-0375">Hydrogen ion transport</keyword>